<protein>
    <submittedName>
        <fullName evidence="3">Transcriptional regulator, MerR-family</fullName>
    </submittedName>
</protein>
<gene>
    <name evidence="3" type="ORF">CGLY_13910</name>
</gene>
<keyword evidence="4" id="KW-1185">Reference proteome</keyword>
<proteinExistence type="predicted"/>
<evidence type="ECO:0000313" key="4">
    <source>
        <dbReference type="Proteomes" id="UP000023703"/>
    </source>
</evidence>
<dbReference type="AlphaFoldDB" id="X5DX82"/>
<dbReference type="eggNOG" id="COG0789">
    <property type="taxonomic scope" value="Bacteria"/>
</dbReference>
<dbReference type="HOGENOM" id="CLU_065103_2_2_11"/>
<reference evidence="3 4" key="1">
    <citation type="journal article" date="2015" name="Int. J. Syst. Evol. Microbiol.">
        <title>Revisiting Corynebacterium glyciniphilum (ex Kubota et al., 1972) sp. nov., nom. rev., isolated from putrefied banana.</title>
        <authorList>
            <person name="Al-Dilaimi A."/>
            <person name="Bednarz H."/>
            <person name="Lomker A."/>
            <person name="Niehaus K."/>
            <person name="Kalinowski J."/>
            <person name="Ruckert C."/>
        </authorList>
    </citation>
    <scope>NUCLEOTIDE SEQUENCE [LARGE SCALE GENOMIC DNA]</scope>
    <source>
        <strain evidence="3">AJ 3170</strain>
    </source>
</reference>
<dbReference type="PROSITE" id="PS50937">
    <property type="entry name" value="HTH_MERR_2"/>
    <property type="match status" value="1"/>
</dbReference>
<sequence length="282" mass="31565">MDHHDSLLAIGTFSRLTSISVRMLRHYQEHELLFPAHVDPHSGRRFYSADQLRTANLIVLLRDAGFSIDAIARMLAAGTDPVKLDAELEHHHGRLTERSRELHTQLAQFDRLRTQLKGHPDMTDVTIEHMQSMVLAGLRRVVSDYSEETQLWQEIMALLQESDAAFPAGGWSGATFHDPDFKESDADIEVWVQVTESFTPPDGLECRHVDECDVVTATLHGDYAQVPAVTEQVGRFLAARDLTVGPMFNIYHVSPAQNPDPTAWVTQLCFPITDTPTGTVTS</sequence>
<dbReference type="KEGG" id="cgy:CGLY_13910"/>
<dbReference type="Pfam" id="PF13411">
    <property type="entry name" value="MerR_1"/>
    <property type="match status" value="1"/>
</dbReference>
<dbReference type="InterPro" id="IPR011256">
    <property type="entry name" value="Reg_factor_effector_dom_sf"/>
</dbReference>
<feature type="domain" description="HTH merR-type" evidence="2">
    <location>
        <begin position="7"/>
        <end position="77"/>
    </location>
</feature>
<dbReference type="SMART" id="SM00871">
    <property type="entry name" value="AraC_E_bind"/>
    <property type="match status" value="1"/>
</dbReference>
<dbReference type="PANTHER" id="PTHR30204">
    <property type="entry name" value="REDOX-CYCLING DRUG-SENSING TRANSCRIPTIONAL ACTIVATOR SOXR"/>
    <property type="match status" value="1"/>
</dbReference>
<evidence type="ECO:0000256" key="1">
    <source>
        <dbReference type="ARBA" id="ARBA00023125"/>
    </source>
</evidence>
<dbReference type="SMART" id="SM00422">
    <property type="entry name" value="HTH_MERR"/>
    <property type="match status" value="1"/>
</dbReference>
<dbReference type="InterPro" id="IPR029442">
    <property type="entry name" value="GyrI-like"/>
</dbReference>
<dbReference type="InterPro" id="IPR000551">
    <property type="entry name" value="MerR-type_HTH_dom"/>
</dbReference>
<evidence type="ECO:0000313" key="3">
    <source>
        <dbReference type="EMBL" id="AHW65222.1"/>
    </source>
</evidence>
<dbReference type="GO" id="GO:0003677">
    <property type="term" value="F:DNA binding"/>
    <property type="evidence" value="ECO:0007669"/>
    <property type="project" value="UniProtKB-KW"/>
</dbReference>
<name>X5DX82_9CORY</name>
<organism evidence="3 4">
    <name type="scientific">Corynebacterium glyciniphilum AJ 3170</name>
    <dbReference type="NCBI Taxonomy" id="1404245"/>
    <lineage>
        <taxon>Bacteria</taxon>
        <taxon>Bacillati</taxon>
        <taxon>Actinomycetota</taxon>
        <taxon>Actinomycetes</taxon>
        <taxon>Mycobacteriales</taxon>
        <taxon>Corynebacteriaceae</taxon>
        <taxon>Corynebacterium</taxon>
    </lineage>
</organism>
<dbReference type="InterPro" id="IPR047057">
    <property type="entry name" value="MerR_fam"/>
</dbReference>
<dbReference type="STRING" id="1404245.CGLY_13910"/>
<dbReference type="PANTHER" id="PTHR30204:SF97">
    <property type="entry name" value="MERR FAMILY REGULATORY PROTEIN"/>
    <property type="match status" value="1"/>
</dbReference>
<dbReference type="Proteomes" id="UP000023703">
    <property type="component" value="Chromosome"/>
</dbReference>
<dbReference type="Pfam" id="PF06445">
    <property type="entry name" value="GyrI-like"/>
    <property type="match status" value="1"/>
</dbReference>
<dbReference type="InterPro" id="IPR009061">
    <property type="entry name" value="DNA-bd_dom_put_sf"/>
</dbReference>
<dbReference type="eggNOG" id="COG4978">
    <property type="taxonomic scope" value="Bacteria"/>
</dbReference>
<dbReference type="EMBL" id="CP006842">
    <property type="protein sequence ID" value="AHW65222.1"/>
    <property type="molecule type" value="Genomic_DNA"/>
</dbReference>
<dbReference type="Gene3D" id="3.20.80.10">
    <property type="entry name" value="Regulatory factor, effector binding domain"/>
    <property type="match status" value="1"/>
</dbReference>
<accession>X5DX82</accession>
<keyword evidence="1" id="KW-0238">DNA-binding</keyword>
<dbReference type="InterPro" id="IPR010499">
    <property type="entry name" value="AraC_E-bd"/>
</dbReference>
<dbReference type="SUPFAM" id="SSF46955">
    <property type="entry name" value="Putative DNA-binding domain"/>
    <property type="match status" value="1"/>
</dbReference>
<dbReference type="OrthoDB" id="7849865at2"/>
<dbReference type="GO" id="GO:0003700">
    <property type="term" value="F:DNA-binding transcription factor activity"/>
    <property type="evidence" value="ECO:0007669"/>
    <property type="project" value="InterPro"/>
</dbReference>
<dbReference type="SUPFAM" id="SSF55136">
    <property type="entry name" value="Probable bacterial effector-binding domain"/>
    <property type="match status" value="1"/>
</dbReference>
<dbReference type="Gene3D" id="1.10.1660.10">
    <property type="match status" value="1"/>
</dbReference>
<evidence type="ECO:0000259" key="2">
    <source>
        <dbReference type="PROSITE" id="PS50937"/>
    </source>
</evidence>